<name>M2U809_COCH5</name>
<dbReference type="EMBL" id="KB445571">
    <property type="protein sequence ID" value="EMD94674.1"/>
    <property type="molecule type" value="Genomic_DNA"/>
</dbReference>
<organism evidence="1 2">
    <name type="scientific">Cochliobolus heterostrophus (strain C5 / ATCC 48332 / race O)</name>
    <name type="common">Southern corn leaf blight fungus</name>
    <name type="synonym">Bipolaris maydis</name>
    <dbReference type="NCBI Taxonomy" id="701091"/>
    <lineage>
        <taxon>Eukaryota</taxon>
        <taxon>Fungi</taxon>
        <taxon>Dikarya</taxon>
        <taxon>Ascomycota</taxon>
        <taxon>Pezizomycotina</taxon>
        <taxon>Dothideomycetes</taxon>
        <taxon>Pleosporomycetidae</taxon>
        <taxon>Pleosporales</taxon>
        <taxon>Pleosporineae</taxon>
        <taxon>Pleosporaceae</taxon>
        <taxon>Bipolaris</taxon>
    </lineage>
</organism>
<gene>
    <name evidence="1" type="ORF">COCHEDRAFT_1027230</name>
</gene>
<evidence type="ECO:0000313" key="2">
    <source>
        <dbReference type="Proteomes" id="UP000016936"/>
    </source>
</evidence>
<dbReference type="Proteomes" id="UP000016936">
    <property type="component" value="Unassembled WGS sequence"/>
</dbReference>
<keyword evidence="2" id="KW-1185">Reference proteome</keyword>
<dbReference type="HOGENOM" id="CLU_1331837_0_0_1"/>
<protein>
    <submittedName>
        <fullName evidence="1">Uncharacterized protein</fullName>
    </submittedName>
</protein>
<dbReference type="AlphaFoldDB" id="M2U809"/>
<reference evidence="2" key="2">
    <citation type="journal article" date="2013" name="PLoS Genet.">
        <title>Comparative genome structure, secondary metabolite, and effector coding capacity across Cochliobolus pathogens.</title>
        <authorList>
            <person name="Condon B.J."/>
            <person name="Leng Y."/>
            <person name="Wu D."/>
            <person name="Bushley K.E."/>
            <person name="Ohm R.A."/>
            <person name="Otillar R."/>
            <person name="Martin J."/>
            <person name="Schackwitz W."/>
            <person name="Grimwood J."/>
            <person name="MohdZainudin N."/>
            <person name="Xue C."/>
            <person name="Wang R."/>
            <person name="Manning V.A."/>
            <person name="Dhillon B."/>
            <person name="Tu Z.J."/>
            <person name="Steffenson B.J."/>
            <person name="Salamov A."/>
            <person name="Sun H."/>
            <person name="Lowry S."/>
            <person name="LaButti K."/>
            <person name="Han J."/>
            <person name="Copeland A."/>
            <person name="Lindquist E."/>
            <person name="Barry K."/>
            <person name="Schmutz J."/>
            <person name="Baker S.E."/>
            <person name="Ciuffetti L.M."/>
            <person name="Grigoriev I.V."/>
            <person name="Zhong S."/>
            <person name="Turgeon B.G."/>
        </authorList>
    </citation>
    <scope>NUCLEOTIDE SEQUENCE [LARGE SCALE GENOMIC DNA]</scope>
    <source>
        <strain evidence="2">C5 / ATCC 48332 / race O</strain>
    </source>
</reference>
<sequence>MSYSKELEGRELIRLWTWIHLGGLDQPALLGLECNTVQHVHICQLYTAMNMGEINESQVFLEKLNDLATTHGVSISYCYLTQQASGTSIDVPGSECKFALWLTSNRVLILELLGAHGNDGCASQNVMGGNMPQKLSSSSFDHLYMNLKLNTTLYFNQAATPEQYFILGTDKFIPIGTITQMKPTPVSNATVRLTARSNIVGLVSNH</sequence>
<proteinExistence type="predicted"/>
<accession>M2U809</accession>
<reference evidence="1 2" key="1">
    <citation type="journal article" date="2012" name="PLoS Pathog.">
        <title>Diverse lifestyles and strategies of plant pathogenesis encoded in the genomes of eighteen Dothideomycetes fungi.</title>
        <authorList>
            <person name="Ohm R.A."/>
            <person name="Feau N."/>
            <person name="Henrissat B."/>
            <person name="Schoch C.L."/>
            <person name="Horwitz B.A."/>
            <person name="Barry K.W."/>
            <person name="Condon B.J."/>
            <person name="Copeland A.C."/>
            <person name="Dhillon B."/>
            <person name="Glaser F."/>
            <person name="Hesse C.N."/>
            <person name="Kosti I."/>
            <person name="LaButti K."/>
            <person name="Lindquist E.A."/>
            <person name="Lucas S."/>
            <person name="Salamov A.A."/>
            <person name="Bradshaw R.E."/>
            <person name="Ciuffetti L."/>
            <person name="Hamelin R.C."/>
            <person name="Kema G.H.J."/>
            <person name="Lawrence C."/>
            <person name="Scott J.A."/>
            <person name="Spatafora J.W."/>
            <person name="Turgeon B.G."/>
            <person name="de Wit P.J.G.M."/>
            <person name="Zhong S."/>
            <person name="Goodwin S.B."/>
            <person name="Grigoriev I.V."/>
        </authorList>
    </citation>
    <scope>NUCLEOTIDE SEQUENCE [LARGE SCALE GENOMIC DNA]</scope>
    <source>
        <strain evidence="2">C5 / ATCC 48332 / race O</strain>
    </source>
</reference>
<evidence type="ECO:0000313" key="1">
    <source>
        <dbReference type="EMBL" id="EMD94674.1"/>
    </source>
</evidence>